<evidence type="ECO:0000313" key="4">
    <source>
        <dbReference type="Proteomes" id="UP000008718"/>
    </source>
</evidence>
<dbReference type="PANTHER" id="PTHR10885">
    <property type="entry name" value="ISOPENTENYL-DIPHOSPHATE DELTA-ISOMERASE"/>
    <property type="match status" value="1"/>
</dbReference>
<reference evidence="3 4" key="2">
    <citation type="journal article" date="2011" name="Stand. Genomic Sci.">
        <title>Complete genome sequence of Paludibacter propionicigenes type strain (WB4).</title>
        <authorList>
            <person name="Gronow S."/>
            <person name="Munk C."/>
            <person name="Lapidus A."/>
            <person name="Nolan M."/>
            <person name="Lucas S."/>
            <person name="Hammon N."/>
            <person name="Deshpande S."/>
            <person name="Cheng J.F."/>
            <person name="Tapia R."/>
            <person name="Han C."/>
            <person name="Goodwin L."/>
            <person name="Pitluck S."/>
            <person name="Liolios K."/>
            <person name="Ivanova N."/>
            <person name="Mavromatis K."/>
            <person name="Mikhailova N."/>
            <person name="Pati A."/>
            <person name="Chen A."/>
            <person name="Palaniappan K."/>
            <person name="Land M."/>
            <person name="Hauser L."/>
            <person name="Chang Y.J."/>
            <person name="Jeffries C.D."/>
            <person name="Brambilla E."/>
            <person name="Rohde M."/>
            <person name="Goker M."/>
            <person name="Detter J.C."/>
            <person name="Woyke T."/>
            <person name="Bristow J."/>
            <person name="Eisen J.A."/>
            <person name="Markowitz V."/>
            <person name="Hugenholtz P."/>
            <person name="Kyrpides N.C."/>
            <person name="Klenk H.P."/>
        </authorList>
    </citation>
    <scope>NUCLEOTIDE SEQUENCE [LARGE SCALE GENOMIC DNA]</scope>
    <source>
        <strain evidence="4">DSM 17365 / JCM 13257 / WB4</strain>
    </source>
</reference>
<dbReference type="AlphaFoldDB" id="E4T336"/>
<dbReference type="InterPro" id="IPR015797">
    <property type="entry name" value="NUDIX_hydrolase-like_dom_sf"/>
</dbReference>
<feature type="domain" description="Nudix hydrolase" evidence="2">
    <location>
        <begin position="31"/>
        <end position="165"/>
    </location>
</feature>
<proteinExistence type="predicted"/>
<dbReference type="CDD" id="cd04692">
    <property type="entry name" value="NUDIX_Hydrolase"/>
    <property type="match status" value="1"/>
</dbReference>
<name>E4T336_PALPW</name>
<organism evidence="3 4">
    <name type="scientific">Paludibacter propionicigenes (strain DSM 17365 / JCM 13257 / WB4)</name>
    <dbReference type="NCBI Taxonomy" id="694427"/>
    <lineage>
        <taxon>Bacteria</taxon>
        <taxon>Pseudomonadati</taxon>
        <taxon>Bacteroidota</taxon>
        <taxon>Bacteroidia</taxon>
        <taxon>Bacteroidales</taxon>
        <taxon>Paludibacteraceae</taxon>
        <taxon>Paludibacter</taxon>
    </lineage>
</organism>
<dbReference type="Proteomes" id="UP000008718">
    <property type="component" value="Chromosome"/>
</dbReference>
<dbReference type="OrthoDB" id="9786032at2"/>
<dbReference type="eggNOG" id="COG1443">
    <property type="taxonomic scope" value="Bacteria"/>
</dbReference>
<protein>
    <submittedName>
        <fullName evidence="3">NUDIX hydrolase</fullName>
    </submittedName>
</protein>
<evidence type="ECO:0000259" key="2">
    <source>
        <dbReference type="PROSITE" id="PS51462"/>
    </source>
</evidence>
<dbReference type="KEGG" id="ppn:Palpr_0980"/>
<sequence length="177" mass="20427">MASIEYFPEVDENGKIIRKVTRTECHAGSFFLHPVVHLHVFNSRGELYLQKRALNKDIQPGKWDTSVGGHVDYGEEIELALQREVREELGIENCYPVFLKRYKFVSNQEAELVHSYFTVYDGFITPDPEEISEGKFWTIEDIESHIGKSVFTPNFEQEWTTIIKENLTAISGKINKG</sequence>
<dbReference type="HOGENOM" id="CLU_060552_3_1_10"/>
<dbReference type="PROSITE" id="PS51462">
    <property type="entry name" value="NUDIX"/>
    <property type="match status" value="1"/>
</dbReference>
<dbReference type="STRING" id="694427.Palpr_0980"/>
<dbReference type="EMBL" id="CP002345">
    <property type="protein sequence ID" value="ADQ79130.1"/>
    <property type="molecule type" value="Genomic_DNA"/>
</dbReference>
<dbReference type="InterPro" id="IPR020084">
    <property type="entry name" value="NUDIX_hydrolase_CS"/>
</dbReference>
<dbReference type="SUPFAM" id="SSF55811">
    <property type="entry name" value="Nudix"/>
    <property type="match status" value="1"/>
</dbReference>
<dbReference type="Gene3D" id="3.90.79.10">
    <property type="entry name" value="Nucleoside Triphosphate Pyrophosphohydrolase"/>
    <property type="match status" value="1"/>
</dbReference>
<dbReference type="Pfam" id="PF00293">
    <property type="entry name" value="NUDIX"/>
    <property type="match status" value="1"/>
</dbReference>
<keyword evidence="1 3" id="KW-0378">Hydrolase</keyword>
<dbReference type="PANTHER" id="PTHR10885:SF0">
    <property type="entry name" value="ISOPENTENYL-DIPHOSPHATE DELTA-ISOMERASE"/>
    <property type="match status" value="1"/>
</dbReference>
<dbReference type="GO" id="GO:0016787">
    <property type="term" value="F:hydrolase activity"/>
    <property type="evidence" value="ECO:0007669"/>
    <property type="project" value="UniProtKB-KW"/>
</dbReference>
<dbReference type="PROSITE" id="PS00893">
    <property type="entry name" value="NUDIX_BOX"/>
    <property type="match status" value="1"/>
</dbReference>
<keyword evidence="4" id="KW-1185">Reference proteome</keyword>
<dbReference type="RefSeq" id="WP_013444499.1">
    <property type="nucleotide sequence ID" value="NC_014734.1"/>
</dbReference>
<evidence type="ECO:0000256" key="1">
    <source>
        <dbReference type="ARBA" id="ARBA00022801"/>
    </source>
</evidence>
<dbReference type="InterPro" id="IPR000086">
    <property type="entry name" value="NUDIX_hydrolase_dom"/>
</dbReference>
<gene>
    <name evidence="3" type="ordered locus">Palpr_0980</name>
</gene>
<evidence type="ECO:0000313" key="3">
    <source>
        <dbReference type="EMBL" id="ADQ79130.1"/>
    </source>
</evidence>
<accession>E4T336</accession>
<reference key="1">
    <citation type="submission" date="2010-11" db="EMBL/GenBank/DDBJ databases">
        <title>The complete genome of Paludibacter propionicigenes DSM 17365.</title>
        <authorList>
            <consortium name="US DOE Joint Genome Institute (JGI-PGF)"/>
            <person name="Lucas S."/>
            <person name="Copeland A."/>
            <person name="Lapidus A."/>
            <person name="Bruce D."/>
            <person name="Goodwin L."/>
            <person name="Pitluck S."/>
            <person name="Kyrpides N."/>
            <person name="Mavromatis K."/>
            <person name="Ivanova N."/>
            <person name="Munk A.C."/>
            <person name="Brettin T."/>
            <person name="Detter J.C."/>
            <person name="Han C."/>
            <person name="Tapia R."/>
            <person name="Land M."/>
            <person name="Hauser L."/>
            <person name="Markowitz V."/>
            <person name="Cheng J.-F."/>
            <person name="Hugenholtz P."/>
            <person name="Woyke T."/>
            <person name="Wu D."/>
            <person name="Gronow S."/>
            <person name="Wellnitz S."/>
            <person name="Brambilla E."/>
            <person name="Klenk H.-P."/>
            <person name="Eisen J.A."/>
        </authorList>
    </citation>
    <scope>NUCLEOTIDE SEQUENCE</scope>
    <source>
        <strain>WB4</strain>
    </source>
</reference>